<dbReference type="AlphaFoldDB" id="A0AAF0DEM0"/>
<feature type="region of interest" description="Disordered" evidence="1">
    <location>
        <begin position="1"/>
        <end position="26"/>
    </location>
</feature>
<organism evidence="3 4">
    <name type="scientific">Emydomyces testavorans</name>
    <dbReference type="NCBI Taxonomy" id="2070801"/>
    <lineage>
        <taxon>Eukaryota</taxon>
        <taxon>Fungi</taxon>
        <taxon>Dikarya</taxon>
        <taxon>Ascomycota</taxon>
        <taxon>Pezizomycotina</taxon>
        <taxon>Eurotiomycetes</taxon>
        <taxon>Eurotiomycetidae</taxon>
        <taxon>Onygenales</taxon>
        <taxon>Nannizziopsiaceae</taxon>
        <taxon>Emydomyces</taxon>
    </lineage>
</organism>
<feature type="transmembrane region" description="Helical" evidence="2">
    <location>
        <begin position="188"/>
        <end position="206"/>
    </location>
</feature>
<feature type="transmembrane region" description="Helical" evidence="2">
    <location>
        <begin position="73"/>
        <end position="92"/>
    </location>
</feature>
<evidence type="ECO:0000256" key="1">
    <source>
        <dbReference type="SAM" id="MobiDB-lite"/>
    </source>
</evidence>
<feature type="compositionally biased region" description="Basic and acidic residues" evidence="1">
    <location>
        <begin position="323"/>
        <end position="340"/>
    </location>
</feature>
<evidence type="ECO:0000313" key="4">
    <source>
        <dbReference type="Proteomes" id="UP001219355"/>
    </source>
</evidence>
<name>A0AAF0DEM0_9EURO</name>
<evidence type="ECO:0000313" key="3">
    <source>
        <dbReference type="EMBL" id="WEW56843.1"/>
    </source>
</evidence>
<keyword evidence="2" id="KW-0472">Membrane</keyword>
<feature type="transmembrane region" description="Helical" evidence="2">
    <location>
        <begin position="98"/>
        <end position="123"/>
    </location>
</feature>
<dbReference type="PANTHER" id="PTHR35184:SF1">
    <property type="entry name" value="INTEGRAL MEMBRANE PROTEIN"/>
    <property type="match status" value="1"/>
</dbReference>
<dbReference type="EMBL" id="CP120627">
    <property type="protein sequence ID" value="WEW56843.1"/>
    <property type="molecule type" value="Genomic_DNA"/>
</dbReference>
<keyword evidence="2" id="KW-1133">Transmembrane helix</keyword>
<protein>
    <submittedName>
        <fullName evidence="3">Uncharacterized protein</fullName>
    </submittedName>
</protein>
<reference evidence="3" key="1">
    <citation type="submission" date="2023-03" db="EMBL/GenBank/DDBJ databases">
        <title>Emydomyces testavorans Genome Sequence.</title>
        <authorList>
            <person name="Hoyer L."/>
        </authorList>
    </citation>
    <scope>NUCLEOTIDE SEQUENCE</scope>
    <source>
        <strain evidence="3">16-2883</strain>
    </source>
</reference>
<gene>
    <name evidence="3" type="ORF">PRK78_002298</name>
</gene>
<keyword evidence="4" id="KW-1185">Reference proteome</keyword>
<dbReference type="Proteomes" id="UP001219355">
    <property type="component" value="Chromosome 1"/>
</dbReference>
<feature type="transmembrane region" description="Helical" evidence="2">
    <location>
        <begin position="143"/>
        <end position="168"/>
    </location>
</feature>
<dbReference type="PANTHER" id="PTHR35184">
    <property type="entry name" value="YALI0C10208P"/>
    <property type="match status" value="1"/>
</dbReference>
<proteinExistence type="predicted"/>
<feature type="transmembrane region" description="Helical" evidence="2">
    <location>
        <begin position="40"/>
        <end position="61"/>
    </location>
</feature>
<sequence length="340" mass="37122">MATSSQPPQGPPLGNTQGPPYLPHTAAPGGAPTTSVDVPISAVSLALFIGGAIGHMGLFRLNLSRGHKFVPSAVAFGFCMARIVATVLRIAWSTNLTNISLAIAAQVFVAAGVVLLFILNLLFVQRMLRASHPRLGWSRPLSYLFKALYTLIGLTLVMVITATVQSFYTLNTNTRRIDRDLQLYGGSYTTFISFLPLPILACIQLAPRRGQPQPVDPFGKGSWTAKGLIVGTAAVFLTLGAGFRLGTSAMPPRPLFKPAWYHHKACYYIFNFGVEVIVVYLYLLGRVDQRFYIPDGSSKARNYSQHTAKHDCYGSHSNAKTLQDGKEEVKATKPENDEHR</sequence>
<keyword evidence="2" id="KW-0812">Transmembrane</keyword>
<accession>A0AAF0DEM0</accession>
<dbReference type="Pfam" id="PF11309">
    <property type="entry name" value="DUF3112"/>
    <property type="match status" value="1"/>
</dbReference>
<feature type="region of interest" description="Disordered" evidence="1">
    <location>
        <begin position="309"/>
        <end position="340"/>
    </location>
</feature>
<dbReference type="InterPro" id="IPR021460">
    <property type="entry name" value="DUF3112"/>
</dbReference>
<evidence type="ECO:0000256" key="2">
    <source>
        <dbReference type="SAM" id="Phobius"/>
    </source>
</evidence>
<feature type="transmembrane region" description="Helical" evidence="2">
    <location>
        <begin position="227"/>
        <end position="245"/>
    </location>
</feature>
<feature type="transmembrane region" description="Helical" evidence="2">
    <location>
        <begin position="265"/>
        <end position="284"/>
    </location>
</feature>